<dbReference type="NCBIfam" id="TIGR00166">
    <property type="entry name" value="S6"/>
    <property type="match status" value="1"/>
</dbReference>
<dbReference type="HAMAP" id="MF_00360">
    <property type="entry name" value="Ribosomal_bS6"/>
    <property type="match status" value="1"/>
</dbReference>
<keyword evidence="3" id="KW-0687">Ribonucleoprotein</keyword>
<dbReference type="Proteomes" id="UP000178774">
    <property type="component" value="Unassembled WGS sequence"/>
</dbReference>
<sequence length="141" mass="16015">MQTYELTYIISSHMTMEEADGVKKDFEASLQATGGVIIKSEKTTPQPLAYQIKKQSSGFFVTTEFTVEENQIKPMKAQLEKNAKVLRHFLIVKKPVKIMKERRTRKPVAIAGMAQMAKPAKPSKKVQMEDINKKLDEILSE</sequence>
<reference evidence="4 5" key="1">
    <citation type="journal article" date="2016" name="Nat. Commun.">
        <title>Thousands of microbial genomes shed light on interconnected biogeochemical processes in an aquifer system.</title>
        <authorList>
            <person name="Anantharaman K."/>
            <person name="Brown C.T."/>
            <person name="Hug L.A."/>
            <person name="Sharon I."/>
            <person name="Castelle C.J."/>
            <person name="Probst A.J."/>
            <person name="Thomas B.C."/>
            <person name="Singh A."/>
            <person name="Wilkins M.J."/>
            <person name="Karaoz U."/>
            <person name="Brodie E.L."/>
            <person name="Williams K.H."/>
            <person name="Hubbard S.S."/>
            <person name="Banfield J.F."/>
        </authorList>
    </citation>
    <scope>NUCLEOTIDE SEQUENCE [LARGE SCALE GENOMIC DNA]</scope>
</reference>
<dbReference type="SUPFAM" id="SSF54995">
    <property type="entry name" value="Ribosomal protein S6"/>
    <property type="match status" value="1"/>
</dbReference>
<dbReference type="AlphaFoldDB" id="A0A1G2HSM5"/>
<evidence type="ECO:0000313" key="4">
    <source>
        <dbReference type="EMBL" id="OGZ65546.1"/>
    </source>
</evidence>
<dbReference type="GO" id="GO:0006412">
    <property type="term" value="P:translation"/>
    <property type="evidence" value="ECO:0007669"/>
    <property type="project" value="UniProtKB-UniRule"/>
</dbReference>
<dbReference type="GO" id="GO:0003735">
    <property type="term" value="F:structural constituent of ribosome"/>
    <property type="evidence" value="ECO:0007669"/>
    <property type="project" value="InterPro"/>
</dbReference>
<dbReference type="PANTHER" id="PTHR21011:SF1">
    <property type="entry name" value="SMALL RIBOSOMAL SUBUNIT PROTEIN BS6M"/>
    <property type="match status" value="1"/>
</dbReference>
<dbReference type="Pfam" id="PF01250">
    <property type="entry name" value="Ribosomal_S6"/>
    <property type="match status" value="1"/>
</dbReference>
<dbReference type="InterPro" id="IPR035980">
    <property type="entry name" value="Ribosomal_bS6_sf"/>
</dbReference>
<dbReference type="EMBL" id="MHOP01000020">
    <property type="protein sequence ID" value="OGZ65546.1"/>
    <property type="molecule type" value="Genomic_DNA"/>
</dbReference>
<comment type="similarity">
    <text evidence="1 3">Belongs to the bacterial ribosomal protein bS6 family.</text>
</comment>
<dbReference type="GO" id="GO:1990904">
    <property type="term" value="C:ribonucleoprotein complex"/>
    <property type="evidence" value="ECO:0007669"/>
    <property type="project" value="UniProtKB-KW"/>
</dbReference>
<evidence type="ECO:0000256" key="1">
    <source>
        <dbReference type="ARBA" id="ARBA00009512"/>
    </source>
</evidence>
<keyword evidence="3 4" id="KW-0689">Ribosomal protein</keyword>
<dbReference type="GO" id="GO:0005840">
    <property type="term" value="C:ribosome"/>
    <property type="evidence" value="ECO:0007669"/>
    <property type="project" value="UniProtKB-KW"/>
</dbReference>
<dbReference type="InterPro" id="IPR014717">
    <property type="entry name" value="Transl_elong_EF1B/ribsomal_bS6"/>
</dbReference>
<name>A0A1G2HSM5_9BACT</name>
<dbReference type="CDD" id="cd00473">
    <property type="entry name" value="bS6"/>
    <property type="match status" value="1"/>
</dbReference>
<protein>
    <recommendedName>
        <fullName evidence="2 3">Small ribosomal subunit protein bS6</fullName>
    </recommendedName>
</protein>
<accession>A0A1G2HSM5</accession>
<evidence type="ECO:0000256" key="2">
    <source>
        <dbReference type="ARBA" id="ARBA00035294"/>
    </source>
</evidence>
<keyword evidence="3" id="KW-0699">rRNA-binding</keyword>
<proteinExistence type="inferred from homology"/>
<dbReference type="GO" id="GO:0070181">
    <property type="term" value="F:small ribosomal subunit rRNA binding"/>
    <property type="evidence" value="ECO:0007669"/>
    <property type="project" value="TreeGrafter"/>
</dbReference>
<evidence type="ECO:0000313" key="5">
    <source>
        <dbReference type="Proteomes" id="UP000178774"/>
    </source>
</evidence>
<comment type="function">
    <text evidence="3">Binds together with bS18 to 16S ribosomal RNA.</text>
</comment>
<organism evidence="4 5">
    <name type="scientific">Candidatus Staskawiczbacteria bacterium RIFCSPHIGHO2_01_FULL_41_41</name>
    <dbReference type="NCBI Taxonomy" id="1802203"/>
    <lineage>
        <taxon>Bacteria</taxon>
        <taxon>Candidatus Staskawicziibacteriota</taxon>
    </lineage>
</organism>
<gene>
    <name evidence="3" type="primary">rpsF</name>
    <name evidence="4" type="ORF">A2822_03350</name>
</gene>
<comment type="caution">
    <text evidence="4">The sequence shown here is derived from an EMBL/GenBank/DDBJ whole genome shotgun (WGS) entry which is preliminary data.</text>
</comment>
<evidence type="ECO:0000256" key="3">
    <source>
        <dbReference type="HAMAP-Rule" id="MF_00360"/>
    </source>
</evidence>
<dbReference type="PANTHER" id="PTHR21011">
    <property type="entry name" value="MITOCHONDRIAL 28S RIBOSOMAL PROTEIN S6"/>
    <property type="match status" value="1"/>
</dbReference>
<dbReference type="InterPro" id="IPR020814">
    <property type="entry name" value="Ribosomal_S6_plastid/chlpt"/>
</dbReference>
<dbReference type="InterPro" id="IPR000529">
    <property type="entry name" value="Ribosomal_bS6"/>
</dbReference>
<keyword evidence="3" id="KW-0694">RNA-binding</keyword>
<dbReference type="GO" id="GO:0005737">
    <property type="term" value="C:cytoplasm"/>
    <property type="evidence" value="ECO:0007669"/>
    <property type="project" value="UniProtKB-ARBA"/>
</dbReference>
<dbReference type="Gene3D" id="3.30.70.60">
    <property type="match status" value="1"/>
</dbReference>